<evidence type="ECO:0000313" key="4">
    <source>
        <dbReference type="Proteomes" id="UP000185003"/>
    </source>
</evidence>
<evidence type="ECO:0000256" key="1">
    <source>
        <dbReference type="SAM" id="MobiDB-lite"/>
    </source>
</evidence>
<gene>
    <name evidence="3" type="ORF">SAMN04488055_1110</name>
</gene>
<name>A0A1N6DVP3_9BACT</name>
<accession>A0A1N6DVP3</accession>
<evidence type="ECO:0000313" key="3">
    <source>
        <dbReference type="EMBL" id="SIN74773.1"/>
    </source>
</evidence>
<keyword evidence="4" id="KW-1185">Reference proteome</keyword>
<dbReference type="EMBL" id="FSRA01000001">
    <property type="protein sequence ID" value="SIN74773.1"/>
    <property type="molecule type" value="Genomic_DNA"/>
</dbReference>
<protein>
    <submittedName>
        <fullName evidence="3">Starch-binding associating with outer membrane</fullName>
    </submittedName>
</protein>
<dbReference type="RefSeq" id="WP_074238282.1">
    <property type="nucleotide sequence ID" value="NZ_FSRA01000001.1"/>
</dbReference>
<feature type="region of interest" description="Disordered" evidence="1">
    <location>
        <begin position="327"/>
        <end position="349"/>
    </location>
</feature>
<sequence length="540" mass="59960">MKIIKKSIYSLLVCGALCGAGACEKGFEEINTPYKDASENTASISGLFNGLVSSLGKYGDDALNVSLLYPITNQQAYQNTVAPYLNYSVTYWSQYYPDLLVYKTILRKIGEQANPQSFNNIKYMASVLMANKTLRMLDYYGDIPYSQASLAKEGNTYFRPPYDAQPEVYKSVLADLKAAADGLGTETGQVNLGSSESFLNSDFTAWKKFANALRLRYAVRLYAKEKAIADAIITDIIGGNKPLPANQNLTSLYLDNFGLWPSRVTVAGQTLGALDSKWDSYRELSISNIRMSSNVWQQMSSTNATNGSGIFDPRCYVYFMTNNADQWVPQPQNGSQPEGGRPYDVGTERKAIGSDPANKFACVNYLMAYDRVFYPILIITEADVHFLKAEIYQRGMGVAKDIAKAKAEYEAGITASVNFWYAYTQLSPTWAPARPVAPTAGQMTAFLTNPAVLYNGANDADALKKIATQSWLATMFQPAESWATVRRTGLTPKDPTYNPSVVNKLPYPDDENVNNHENWQKATNGENPTQQVQKKVYWMQ</sequence>
<feature type="signal peptide" evidence="2">
    <location>
        <begin position="1"/>
        <end position="22"/>
    </location>
</feature>
<evidence type="ECO:0000256" key="2">
    <source>
        <dbReference type="SAM" id="SignalP"/>
    </source>
</evidence>
<feature type="compositionally biased region" description="Polar residues" evidence="1">
    <location>
        <begin position="327"/>
        <end position="336"/>
    </location>
</feature>
<organism evidence="3 4">
    <name type="scientific">Chitinophaga niabensis</name>
    <dbReference type="NCBI Taxonomy" id="536979"/>
    <lineage>
        <taxon>Bacteria</taxon>
        <taxon>Pseudomonadati</taxon>
        <taxon>Bacteroidota</taxon>
        <taxon>Chitinophagia</taxon>
        <taxon>Chitinophagales</taxon>
        <taxon>Chitinophagaceae</taxon>
        <taxon>Chitinophaga</taxon>
    </lineage>
</organism>
<reference evidence="3 4" key="1">
    <citation type="submission" date="2016-11" db="EMBL/GenBank/DDBJ databases">
        <authorList>
            <person name="Jaros S."/>
            <person name="Januszkiewicz K."/>
            <person name="Wedrychowicz H."/>
        </authorList>
    </citation>
    <scope>NUCLEOTIDE SEQUENCE [LARGE SCALE GENOMIC DNA]</scope>
    <source>
        <strain evidence="3 4">DSM 24787</strain>
    </source>
</reference>
<dbReference type="Gene3D" id="1.25.40.390">
    <property type="match status" value="1"/>
</dbReference>
<dbReference type="STRING" id="536979.SAMN04488055_1110"/>
<dbReference type="InterPro" id="IPR011990">
    <property type="entry name" value="TPR-like_helical_dom_sf"/>
</dbReference>
<dbReference type="OrthoDB" id="634495at2"/>
<feature type="chain" id="PRO_5012161553" evidence="2">
    <location>
        <begin position="23"/>
        <end position="540"/>
    </location>
</feature>
<keyword evidence="2" id="KW-0732">Signal</keyword>
<dbReference type="SUPFAM" id="SSF48452">
    <property type="entry name" value="TPR-like"/>
    <property type="match status" value="1"/>
</dbReference>
<dbReference type="PROSITE" id="PS51257">
    <property type="entry name" value="PROKAR_LIPOPROTEIN"/>
    <property type="match status" value="1"/>
</dbReference>
<proteinExistence type="predicted"/>
<dbReference type="Pfam" id="PF12771">
    <property type="entry name" value="SusD-like_2"/>
    <property type="match status" value="1"/>
</dbReference>
<dbReference type="InterPro" id="IPR041662">
    <property type="entry name" value="SusD-like_2"/>
</dbReference>
<dbReference type="Proteomes" id="UP000185003">
    <property type="component" value="Unassembled WGS sequence"/>
</dbReference>
<dbReference type="AlphaFoldDB" id="A0A1N6DVP3"/>